<dbReference type="InterPro" id="IPR000544">
    <property type="entry name" value="Octanoyltransferase"/>
</dbReference>
<keyword evidence="4 7" id="KW-0808">Transferase</keyword>
<dbReference type="HAMAP" id="MF_00013">
    <property type="entry name" value="LipB"/>
    <property type="match status" value="1"/>
</dbReference>
<evidence type="ECO:0000313" key="7">
    <source>
        <dbReference type="EMBL" id="WFD44514.1"/>
    </source>
</evidence>
<proteinExistence type="inferred from homology"/>
<dbReference type="Gene3D" id="3.30.930.10">
    <property type="entry name" value="Bira Bifunctional Protein, Domain 2"/>
    <property type="match status" value="1"/>
</dbReference>
<dbReference type="Pfam" id="PF21948">
    <property type="entry name" value="LplA-B_cat"/>
    <property type="match status" value="1"/>
</dbReference>
<dbReference type="InterPro" id="IPR020605">
    <property type="entry name" value="Octanoyltransferase_CS"/>
</dbReference>
<keyword evidence="8" id="KW-1185">Reference proteome</keyword>
<evidence type="ECO:0000259" key="6">
    <source>
        <dbReference type="PROSITE" id="PS51733"/>
    </source>
</evidence>
<evidence type="ECO:0000256" key="4">
    <source>
        <dbReference type="ARBA" id="ARBA00022679"/>
    </source>
</evidence>
<evidence type="ECO:0000256" key="5">
    <source>
        <dbReference type="ARBA" id="ARBA00023315"/>
    </source>
</evidence>
<dbReference type="PANTHER" id="PTHR10993:SF7">
    <property type="entry name" value="LIPOYLTRANSFERASE 2, MITOCHONDRIAL-RELATED"/>
    <property type="match status" value="1"/>
</dbReference>
<organism evidence="7 8">
    <name type="scientific">Malassezia psittaci</name>
    <dbReference type="NCBI Taxonomy" id="1821823"/>
    <lineage>
        <taxon>Eukaryota</taxon>
        <taxon>Fungi</taxon>
        <taxon>Dikarya</taxon>
        <taxon>Basidiomycota</taxon>
        <taxon>Ustilaginomycotina</taxon>
        <taxon>Malasseziomycetes</taxon>
        <taxon>Malasseziales</taxon>
        <taxon>Malasseziaceae</taxon>
        <taxon>Malassezia</taxon>
    </lineage>
</organism>
<dbReference type="GO" id="GO:0009249">
    <property type="term" value="P:protein lipoylation"/>
    <property type="evidence" value="ECO:0007669"/>
    <property type="project" value="InterPro"/>
</dbReference>
<evidence type="ECO:0000256" key="2">
    <source>
        <dbReference type="ARBA" id="ARBA00007907"/>
    </source>
</evidence>
<evidence type="ECO:0000256" key="1">
    <source>
        <dbReference type="ARBA" id="ARBA00004821"/>
    </source>
</evidence>
<evidence type="ECO:0000313" key="8">
    <source>
        <dbReference type="Proteomes" id="UP001214628"/>
    </source>
</evidence>
<feature type="domain" description="BPL/LPL catalytic" evidence="6">
    <location>
        <begin position="74"/>
        <end position="266"/>
    </location>
</feature>
<accession>A0AAF0FCZ8</accession>
<dbReference type="NCBIfam" id="TIGR00214">
    <property type="entry name" value="lipB"/>
    <property type="match status" value="1"/>
</dbReference>
<evidence type="ECO:0000256" key="3">
    <source>
        <dbReference type="ARBA" id="ARBA00012334"/>
    </source>
</evidence>
<dbReference type="AlphaFoldDB" id="A0AAF0FCZ8"/>
<keyword evidence="5 7" id="KW-0012">Acyltransferase</keyword>
<dbReference type="Proteomes" id="UP001214628">
    <property type="component" value="Chromosome 5"/>
</dbReference>
<sequence length="299" mass="32643">MTLCAKAASRAVPSVQSPILCSFIPYRVPYEKGLQLQELLVHRRKQARAELRAEQIPIYEPNNVPEHLIHAQKIATTDILLLLEHSPVYTLGKRNDVAAQAVAASGLDAPVIQTQRGGLLTYHGPGQLVGYPILDLGPMSLTARCYIDRVQQTLRDTLAGAPIHLSTQEAPSAEAKYTGIWVDDTHKIASIGVHVRHRVTSHGFALNVQNKALEGFRNIVACGLPDVQLTSVEEQLVKRGESLQLSVPEVAGKVAAFMGNVLNRDVKMAPNSFLTYIPKNVDGEAILDQVLIDGKEVFV</sequence>
<dbReference type="PROSITE" id="PS51733">
    <property type="entry name" value="BPL_LPL_CATALYTIC"/>
    <property type="match status" value="1"/>
</dbReference>
<dbReference type="InterPro" id="IPR004143">
    <property type="entry name" value="BPL_LPL_catalytic"/>
</dbReference>
<gene>
    <name evidence="7" type="ORF">MPSI1_003182</name>
</gene>
<dbReference type="EC" id="2.3.1.181" evidence="3"/>
<dbReference type="GO" id="GO:0033819">
    <property type="term" value="F:lipoyl(octanoyl) transferase activity"/>
    <property type="evidence" value="ECO:0007669"/>
    <property type="project" value="UniProtKB-EC"/>
</dbReference>
<dbReference type="PROSITE" id="PS01313">
    <property type="entry name" value="LIPB"/>
    <property type="match status" value="1"/>
</dbReference>
<protein>
    <recommendedName>
        <fullName evidence="3">lipoyl(octanoyl) transferase</fullName>
        <ecNumber evidence="3">2.3.1.181</ecNumber>
    </recommendedName>
</protein>
<dbReference type="PANTHER" id="PTHR10993">
    <property type="entry name" value="OCTANOYLTRANSFERASE"/>
    <property type="match status" value="1"/>
</dbReference>
<dbReference type="SUPFAM" id="SSF55681">
    <property type="entry name" value="Class II aaRS and biotin synthetases"/>
    <property type="match status" value="1"/>
</dbReference>
<name>A0AAF0FCZ8_9BASI</name>
<reference evidence="7" key="1">
    <citation type="submission" date="2023-02" db="EMBL/GenBank/DDBJ databases">
        <title>Mating type loci evolution in Malassezia.</title>
        <authorList>
            <person name="Coelho M.A."/>
        </authorList>
    </citation>
    <scope>NUCLEOTIDE SEQUENCE</scope>
    <source>
        <strain evidence="7">CBS 14136</strain>
    </source>
</reference>
<dbReference type="CDD" id="cd16444">
    <property type="entry name" value="LipB"/>
    <property type="match status" value="1"/>
</dbReference>
<dbReference type="EMBL" id="CP118379">
    <property type="protein sequence ID" value="WFD44514.1"/>
    <property type="molecule type" value="Genomic_DNA"/>
</dbReference>
<dbReference type="InterPro" id="IPR045864">
    <property type="entry name" value="aa-tRNA-synth_II/BPL/LPL"/>
</dbReference>
<comment type="pathway">
    <text evidence="1">Protein modification; protein lipoylation via endogenous pathway; protein N(6)-(lipoyl)lysine from octanoyl-[acyl-carrier-protein]: step 1/2.</text>
</comment>
<comment type="similarity">
    <text evidence="2">Belongs to the LipB family.</text>
</comment>